<dbReference type="PANTHER" id="PTHR33711:SF7">
    <property type="entry name" value="INTRADIOL RING-CLEAVAGE DIOXYGENASES DOMAIN-CONTAINING PROTEIN-RELATED"/>
    <property type="match status" value="1"/>
</dbReference>
<name>A0ABR3RAX0_9PLEO</name>
<gene>
    <name evidence="1" type="ORF">SLS60_006290</name>
</gene>
<reference evidence="1 2" key="1">
    <citation type="submission" date="2024-02" db="EMBL/GenBank/DDBJ databases">
        <title>De novo assembly and annotation of 12 fungi associated with fruit tree decline syndrome in Ontario, Canada.</title>
        <authorList>
            <person name="Sulman M."/>
            <person name="Ellouze W."/>
            <person name="Ilyukhin E."/>
        </authorList>
    </citation>
    <scope>NUCLEOTIDE SEQUENCE [LARGE SCALE GENOMIC DNA]</scope>
    <source>
        <strain evidence="1 2">M42-189</strain>
    </source>
</reference>
<dbReference type="InterPro" id="IPR015889">
    <property type="entry name" value="Intradiol_dOase_core"/>
</dbReference>
<dbReference type="Proteomes" id="UP001521785">
    <property type="component" value="Unassembled WGS sequence"/>
</dbReference>
<dbReference type="SUPFAM" id="SSF49482">
    <property type="entry name" value="Aromatic compound dioxygenase"/>
    <property type="match status" value="1"/>
</dbReference>
<dbReference type="InterPro" id="IPR050770">
    <property type="entry name" value="Intradiol_RC_Dioxygenase"/>
</dbReference>
<dbReference type="Gene3D" id="2.60.130.10">
    <property type="entry name" value="Aromatic compound dioxygenase"/>
    <property type="match status" value="1"/>
</dbReference>
<sequence length="103" mass="11575">MFKKPGYDDLITALYLRGDPYETTDAVFGVKESLVFNLEVINEEQAREYGCIPSTKLIRYDFVLVPEDEAMALRSQKAEEAVELIGGKRSFTIIDGLPVPDVD</sequence>
<proteinExistence type="predicted"/>
<protein>
    <submittedName>
        <fullName evidence="1">Uncharacterized protein</fullName>
    </submittedName>
</protein>
<keyword evidence="2" id="KW-1185">Reference proteome</keyword>
<dbReference type="PANTHER" id="PTHR33711">
    <property type="entry name" value="DIOXYGENASE, PUTATIVE (AFU_ORTHOLOGUE AFUA_2G02910)-RELATED"/>
    <property type="match status" value="1"/>
</dbReference>
<evidence type="ECO:0000313" key="1">
    <source>
        <dbReference type="EMBL" id="KAL1601378.1"/>
    </source>
</evidence>
<dbReference type="EMBL" id="JAKJXO020000008">
    <property type="protein sequence ID" value="KAL1601378.1"/>
    <property type="molecule type" value="Genomic_DNA"/>
</dbReference>
<evidence type="ECO:0000313" key="2">
    <source>
        <dbReference type="Proteomes" id="UP001521785"/>
    </source>
</evidence>
<accession>A0ABR3RAX0</accession>
<comment type="caution">
    <text evidence="1">The sequence shown here is derived from an EMBL/GenBank/DDBJ whole genome shotgun (WGS) entry which is preliminary data.</text>
</comment>
<organism evidence="1 2">
    <name type="scientific">Paraconiothyrium brasiliense</name>
    <dbReference type="NCBI Taxonomy" id="300254"/>
    <lineage>
        <taxon>Eukaryota</taxon>
        <taxon>Fungi</taxon>
        <taxon>Dikarya</taxon>
        <taxon>Ascomycota</taxon>
        <taxon>Pezizomycotina</taxon>
        <taxon>Dothideomycetes</taxon>
        <taxon>Pleosporomycetidae</taxon>
        <taxon>Pleosporales</taxon>
        <taxon>Massarineae</taxon>
        <taxon>Didymosphaeriaceae</taxon>
        <taxon>Paraconiothyrium</taxon>
    </lineage>
</organism>